<dbReference type="Gene3D" id="2.10.260.10">
    <property type="match status" value="1"/>
</dbReference>
<comment type="caution">
    <text evidence="2">The sequence shown here is derived from an EMBL/GenBank/DDBJ whole genome shotgun (WGS) entry which is preliminary data.</text>
</comment>
<dbReference type="GO" id="GO:0003677">
    <property type="term" value="F:DNA binding"/>
    <property type="evidence" value="ECO:0007669"/>
    <property type="project" value="InterPro"/>
</dbReference>
<accession>A0A1G2HUD3</accession>
<evidence type="ECO:0000259" key="1">
    <source>
        <dbReference type="SMART" id="SM00966"/>
    </source>
</evidence>
<dbReference type="Proteomes" id="UP000178774">
    <property type="component" value="Unassembled WGS sequence"/>
</dbReference>
<dbReference type="EMBL" id="MHOP01000009">
    <property type="protein sequence ID" value="OGZ66124.1"/>
    <property type="molecule type" value="Genomic_DNA"/>
</dbReference>
<dbReference type="Pfam" id="PF04014">
    <property type="entry name" value="MazE_antitoxin"/>
    <property type="match status" value="1"/>
</dbReference>
<reference evidence="2 3" key="1">
    <citation type="journal article" date="2016" name="Nat. Commun.">
        <title>Thousands of microbial genomes shed light on interconnected biogeochemical processes in an aquifer system.</title>
        <authorList>
            <person name="Anantharaman K."/>
            <person name="Brown C.T."/>
            <person name="Hug L.A."/>
            <person name="Sharon I."/>
            <person name="Castelle C.J."/>
            <person name="Probst A.J."/>
            <person name="Thomas B.C."/>
            <person name="Singh A."/>
            <person name="Wilkins M.J."/>
            <person name="Karaoz U."/>
            <person name="Brodie E.L."/>
            <person name="Williams K.H."/>
            <person name="Hubbard S.S."/>
            <person name="Banfield J.F."/>
        </authorList>
    </citation>
    <scope>NUCLEOTIDE SEQUENCE [LARGE SCALE GENOMIC DNA]</scope>
</reference>
<dbReference type="SMART" id="SM00966">
    <property type="entry name" value="SpoVT_AbrB"/>
    <property type="match status" value="1"/>
</dbReference>
<evidence type="ECO:0000313" key="3">
    <source>
        <dbReference type="Proteomes" id="UP000178774"/>
    </source>
</evidence>
<dbReference type="InterPro" id="IPR037914">
    <property type="entry name" value="SpoVT-AbrB_sf"/>
</dbReference>
<evidence type="ECO:0000313" key="2">
    <source>
        <dbReference type="EMBL" id="OGZ66124.1"/>
    </source>
</evidence>
<sequence length="70" mass="8012">MAAETIVRKWGNSVGVILPKELVEKEHLKENDKVLVFVVKEADLSKTYGSLHRTVSGQKFKDMVRKGWEK</sequence>
<dbReference type="AlphaFoldDB" id="A0A1G2HUD3"/>
<proteinExistence type="predicted"/>
<gene>
    <name evidence="2" type="ORF">A2822_00265</name>
</gene>
<protein>
    <recommendedName>
        <fullName evidence="1">SpoVT-AbrB domain-containing protein</fullName>
    </recommendedName>
</protein>
<name>A0A1G2HUD3_9BACT</name>
<feature type="domain" description="SpoVT-AbrB" evidence="1">
    <location>
        <begin position="8"/>
        <end position="51"/>
    </location>
</feature>
<dbReference type="InterPro" id="IPR007159">
    <property type="entry name" value="SpoVT-AbrB_dom"/>
</dbReference>
<organism evidence="2 3">
    <name type="scientific">Candidatus Staskawiczbacteria bacterium RIFCSPHIGHO2_01_FULL_41_41</name>
    <dbReference type="NCBI Taxonomy" id="1802203"/>
    <lineage>
        <taxon>Bacteria</taxon>
        <taxon>Candidatus Staskawicziibacteriota</taxon>
    </lineage>
</organism>
<dbReference type="SUPFAM" id="SSF89447">
    <property type="entry name" value="AbrB/MazE/MraZ-like"/>
    <property type="match status" value="1"/>
</dbReference>